<reference evidence="1 2" key="1">
    <citation type="submission" date="2018-08" db="EMBL/GenBank/DDBJ databases">
        <title>Meiothermus granaticius genome AF-68 sequencing project.</title>
        <authorList>
            <person name="Da Costa M.S."/>
            <person name="Albuquerque L."/>
            <person name="Raposo P."/>
            <person name="Froufe H.J.C."/>
            <person name="Barroso C.S."/>
            <person name="Egas C."/>
        </authorList>
    </citation>
    <scope>NUCLEOTIDE SEQUENCE [LARGE SCALE GENOMIC DNA]</scope>
    <source>
        <strain evidence="1 2">AF-68</strain>
    </source>
</reference>
<accession>A0A399FAI4</accession>
<dbReference type="OrthoDB" id="8222656at2"/>
<comment type="caution">
    <text evidence="1">The sequence shown here is derived from an EMBL/GenBank/DDBJ whole genome shotgun (WGS) entry which is preliminary data.</text>
</comment>
<gene>
    <name evidence="1" type="ORF">Mgrana_02471</name>
</gene>
<protein>
    <recommendedName>
        <fullName evidence="3">JAB domain-containing protein</fullName>
    </recommendedName>
</protein>
<name>A0A399FAI4_9DEIN</name>
<evidence type="ECO:0008006" key="3">
    <source>
        <dbReference type="Google" id="ProtNLM"/>
    </source>
</evidence>
<sequence length="183" mass="20869">MSPLSLHLKATAYTSLLAHLLQGEDEQAAFGFACMEHSLHLEALELLQPRSYRFQSGYHIELDQESLARVIKQAWDSNTALVEFHSHPLQAGWRRKRRVMASFSPSDMCGFQEWVPHIMWRLRQRPYVAVVVTSDSFDALVWQAGDQVMSPRGLHSLVLDDGRELRPTGETLRLLSAGSFDYD</sequence>
<dbReference type="RefSeq" id="WP_119357931.1">
    <property type="nucleotide sequence ID" value="NZ_BJXM01000030.1"/>
</dbReference>
<keyword evidence="2" id="KW-1185">Reference proteome</keyword>
<evidence type="ECO:0000313" key="2">
    <source>
        <dbReference type="Proteomes" id="UP000266178"/>
    </source>
</evidence>
<dbReference type="AlphaFoldDB" id="A0A399FAI4"/>
<proteinExistence type="predicted"/>
<dbReference type="Proteomes" id="UP000266178">
    <property type="component" value="Unassembled WGS sequence"/>
</dbReference>
<organism evidence="1 2">
    <name type="scientific">Meiothermus granaticius NBRC 107808</name>
    <dbReference type="NCBI Taxonomy" id="1227551"/>
    <lineage>
        <taxon>Bacteria</taxon>
        <taxon>Thermotogati</taxon>
        <taxon>Deinococcota</taxon>
        <taxon>Deinococci</taxon>
        <taxon>Thermales</taxon>
        <taxon>Thermaceae</taxon>
        <taxon>Meiothermus</taxon>
    </lineage>
</organism>
<dbReference type="EMBL" id="QWLB01000036">
    <property type="protein sequence ID" value="RIH91661.1"/>
    <property type="molecule type" value="Genomic_DNA"/>
</dbReference>
<evidence type="ECO:0000313" key="1">
    <source>
        <dbReference type="EMBL" id="RIH91661.1"/>
    </source>
</evidence>